<reference evidence="2 3" key="1">
    <citation type="submission" date="2018-02" db="EMBL/GenBank/DDBJ databases">
        <title>The genomes of Aspergillus section Nigri reveals drivers in fungal speciation.</title>
        <authorList>
            <consortium name="DOE Joint Genome Institute"/>
            <person name="Vesth T.C."/>
            <person name="Nybo J."/>
            <person name="Theobald S."/>
            <person name="Brandl J."/>
            <person name="Frisvad J.C."/>
            <person name="Nielsen K.F."/>
            <person name="Lyhne E.K."/>
            <person name="Kogle M.E."/>
            <person name="Kuo A."/>
            <person name="Riley R."/>
            <person name="Clum A."/>
            <person name="Nolan M."/>
            <person name="Lipzen A."/>
            <person name="Salamov A."/>
            <person name="Henrissat B."/>
            <person name="Wiebenga A."/>
            <person name="De vries R.P."/>
            <person name="Grigoriev I.V."/>
            <person name="Mortensen U.H."/>
            <person name="Andersen M.R."/>
            <person name="Baker S.E."/>
        </authorList>
    </citation>
    <scope>NUCLEOTIDE SEQUENCE [LARGE SCALE GENOMIC DNA]</scope>
    <source>
        <strain evidence="2 3">CBS 121057</strain>
    </source>
</reference>
<name>A0A319FMU4_ASPSB</name>
<proteinExistence type="predicted"/>
<keyword evidence="3" id="KW-1185">Reference proteome</keyword>
<sequence>MDSGPCLTVSIPPGDPAPPVRLIPRMGNRASNLSKLLYPPAPSPWSVARSHPNDPFRLACQPDSASWADHSR</sequence>
<dbReference type="AlphaFoldDB" id="A0A319FMU4"/>
<evidence type="ECO:0000313" key="2">
    <source>
        <dbReference type="EMBL" id="PYI11033.1"/>
    </source>
</evidence>
<accession>A0A319FMU4</accession>
<feature type="region of interest" description="Disordered" evidence="1">
    <location>
        <begin position="1"/>
        <end position="20"/>
    </location>
</feature>
<evidence type="ECO:0000256" key="1">
    <source>
        <dbReference type="SAM" id="MobiDB-lite"/>
    </source>
</evidence>
<dbReference type="VEuPathDB" id="FungiDB:BO78DRAFT_161152"/>
<evidence type="ECO:0000313" key="3">
    <source>
        <dbReference type="Proteomes" id="UP000248423"/>
    </source>
</evidence>
<organism evidence="2 3">
    <name type="scientific">Aspergillus sclerotiicarbonarius (strain CBS 121057 / IBT 28362)</name>
    <dbReference type="NCBI Taxonomy" id="1448318"/>
    <lineage>
        <taxon>Eukaryota</taxon>
        <taxon>Fungi</taxon>
        <taxon>Dikarya</taxon>
        <taxon>Ascomycota</taxon>
        <taxon>Pezizomycotina</taxon>
        <taxon>Eurotiomycetes</taxon>
        <taxon>Eurotiomycetidae</taxon>
        <taxon>Eurotiales</taxon>
        <taxon>Aspergillaceae</taxon>
        <taxon>Aspergillus</taxon>
        <taxon>Aspergillus subgen. Circumdati</taxon>
    </lineage>
</organism>
<dbReference type="Proteomes" id="UP000248423">
    <property type="component" value="Unassembled WGS sequence"/>
</dbReference>
<dbReference type="EMBL" id="KZ826319">
    <property type="protein sequence ID" value="PYI11033.1"/>
    <property type="molecule type" value="Genomic_DNA"/>
</dbReference>
<protein>
    <submittedName>
        <fullName evidence="2">Uncharacterized protein</fullName>
    </submittedName>
</protein>
<gene>
    <name evidence="2" type="ORF">BO78DRAFT_161152</name>
</gene>